<dbReference type="SUPFAM" id="SSF57535">
    <property type="entry name" value="Complement control module/SCR domain"/>
    <property type="match status" value="3"/>
</dbReference>
<name>A0A8C6V514_9GOBI</name>
<dbReference type="InterPro" id="IPR035976">
    <property type="entry name" value="Sushi/SCR/CCP_sf"/>
</dbReference>
<protein>
    <recommendedName>
        <fullName evidence="6">Sushi domain-containing protein</fullName>
    </recommendedName>
</protein>
<comment type="caution">
    <text evidence="5">Lacks conserved residue(s) required for the propagation of feature annotation.</text>
</comment>
<reference evidence="7" key="2">
    <citation type="submission" date="2025-09" db="UniProtKB">
        <authorList>
            <consortium name="Ensembl"/>
        </authorList>
    </citation>
    <scope>IDENTIFICATION</scope>
</reference>
<dbReference type="Proteomes" id="UP000694523">
    <property type="component" value="Unplaced"/>
</dbReference>
<evidence type="ECO:0000256" key="4">
    <source>
        <dbReference type="ARBA" id="ARBA00023180"/>
    </source>
</evidence>
<evidence type="ECO:0000256" key="2">
    <source>
        <dbReference type="ARBA" id="ARBA00022737"/>
    </source>
</evidence>
<dbReference type="Gene3D" id="2.10.70.10">
    <property type="entry name" value="Complement Module, domain 1"/>
    <property type="match status" value="3"/>
</dbReference>
<evidence type="ECO:0000259" key="6">
    <source>
        <dbReference type="PROSITE" id="PS50923"/>
    </source>
</evidence>
<keyword evidence="2" id="KW-0677">Repeat</keyword>
<dbReference type="PANTHER" id="PTHR19325:SF569">
    <property type="entry name" value="COMPLEMENT COMPONENT 4 BINDING PROTEIN, SECRETORY-RELATED"/>
    <property type="match status" value="1"/>
</dbReference>
<dbReference type="SMART" id="SM00032">
    <property type="entry name" value="CCP"/>
    <property type="match status" value="3"/>
</dbReference>
<dbReference type="InterPro" id="IPR000436">
    <property type="entry name" value="Sushi_SCR_CCP_dom"/>
</dbReference>
<keyword evidence="4" id="KW-0325">Glycoprotein</keyword>
<sequence>MHLLIVCFLVILLFNQMHILFGLCIFVNFTEINRCTRLWQKKGGPASQVPSGSNTVPRLSGSVGLNQTALDNGQFIGQTWATPDQVFSLLVNLFVARTLCGCSKPELPNNIVLTNEALLMNEFPNNIEIPLTCANGFVKDSGSGMMRCTDGVWGDLDLTCKKKDCGIPPPQTHMAFNLSQGTLFGAVAMVSCDKGYFVRGSSYKNCYNNGWTGKSTKCLILTCDMPEKIPNGINSWDSDDPPKYGESVTYLCNEGHTLTGKTASCVQTMVNMTSQLLSV</sequence>
<evidence type="ECO:0000313" key="7">
    <source>
        <dbReference type="Ensembl" id="ENSNMLP00000042452.1"/>
    </source>
</evidence>
<evidence type="ECO:0000313" key="8">
    <source>
        <dbReference type="Proteomes" id="UP000694523"/>
    </source>
</evidence>
<dbReference type="PANTHER" id="PTHR19325">
    <property type="entry name" value="COMPLEMENT COMPONENT-RELATED SUSHI DOMAIN-CONTAINING"/>
    <property type="match status" value="1"/>
</dbReference>
<organism evidence="7 8">
    <name type="scientific">Neogobius melanostomus</name>
    <name type="common">round goby</name>
    <dbReference type="NCBI Taxonomy" id="47308"/>
    <lineage>
        <taxon>Eukaryota</taxon>
        <taxon>Metazoa</taxon>
        <taxon>Chordata</taxon>
        <taxon>Craniata</taxon>
        <taxon>Vertebrata</taxon>
        <taxon>Euteleostomi</taxon>
        <taxon>Actinopterygii</taxon>
        <taxon>Neopterygii</taxon>
        <taxon>Teleostei</taxon>
        <taxon>Neoteleostei</taxon>
        <taxon>Acanthomorphata</taxon>
        <taxon>Gobiaria</taxon>
        <taxon>Gobiiformes</taxon>
        <taxon>Gobioidei</taxon>
        <taxon>Gobiidae</taxon>
        <taxon>Benthophilinae</taxon>
        <taxon>Neogobiini</taxon>
        <taxon>Neogobius</taxon>
    </lineage>
</organism>
<dbReference type="InterPro" id="IPR050350">
    <property type="entry name" value="Compl-Cell_Adhes-Reg"/>
</dbReference>
<evidence type="ECO:0000256" key="3">
    <source>
        <dbReference type="ARBA" id="ARBA00023157"/>
    </source>
</evidence>
<keyword evidence="8" id="KW-1185">Reference proteome</keyword>
<evidence type="ECO:0000256" key="1">
    <source>
        <dbReference type="ARBA" id="ARBA00022659"/>
    </source>
</evidence>
<dbReference type="Pfam" id="PF00084">
    <property type="entry name" value="Sushi"/>
    <property type="match status" value="3"/>
</dbReference>
<dbReference type="PROSITE" id="PS50923">
    <property type="entry name" value="SUSHI"/>
    <property type="match status" value="1"/>
</dbReference>
<reference evidence="7" key="1">
    <citation type="submission" date="2025-08" db="UniProtKB">
        <authorList>
            <consortium name="Ensembl"/>
        </authorList>
    </citation>
    <scope>IDENTIFICATION</scope>
</reference>
<proteinExistence type="predicted"/>
<keyword evidence="3" id="KW-1015">Disulfide bond</keyword>
<feature type="domain" description="Sushi" evidence="6">
    <location>
        <begin position="163"/>
        <end position="220"/>
    </location>
</feature>
<evidence type="ECO:0000256" key="5">
    <source>
        <dbReference type="PROSITE-ProRule" id="PRU00302"/>
    </source>
</evidence>
<dbReference type="Ensembl" id="ENSNMLT00000047158.1">
    <property type="protein sequence ID" value="ENSNMLP00000042452.1"/>
    <property type="gene ID" value="ENSNMLG00000025871.1"/>
</dbReference>
<accession>A0A8C6V514</accession>
<keyword evidence="1 5" id="KW-0768">Sushi</keyword>
<dbReference type="AlphaFoldDB" id="A0A8C6V514"/>
<dbReference type="CDD" id="cd00033">
    <property type="entry name" value="CCP"/>
    <property type="match status" value="2"/>
</dbReference>